<reference evidence="2" key="1">
    <citation type="submission" date="2022-11" db="UniProtKB">
        <authorList>
            <consortium name="WormBaseParasite"/>
        </authorList>
    </citation>
    <scope>IDENTIFICATION</scope>
</reference>
<keyword evidence="1" id="KW-1185">Reference proteome</keyword>
<dbReference type="WBParaSite" id="Gr19_v10_g15398.t2">
    <property type="protein sequence ID" value="Gr19_v10_g15398.t2"/>
    <property type="gene ID" value="Gr19_v10_g15398"/>
</dbReference>
<name>A0A914H9W9_GLORO</name>
<proteinExistence type="predicted"/>
<evidence type="ECO:0000313" key="1">
    <source>
        <dbReference type="Proteomes" id="UP000887572"/>
    </source>
</evidence>
<dbReference type="AlphaFoldDB" id="A0A914H9W9"/>
<sequence>MTGAGIGATTSSDGGGPIGFAFGTLMGGTLGAQIYHFTGTAVCKERLKNCGTDKFAVCIKKDNMATMCCGDGWEFMCYDKWHEVIDEITKTNPDSEFAQECKAQLSASEASLTAHQILKIVKETHQTLDVTQHKVNETFALVNGAYRLVNALVEVNRKLDEMKPIIDKTNQDLSGMIRKKEERNRCDSEKKCARCGGLYACVEQYRWTKNVDGCCPTGYRTTCCQTSTTTTTTATTTTTNERLTCRKAVWELHPDGIKKYENPDKFCGQADRHCYVLNCTVRHSIPFDWFFGYRAEWGCIESKASLLANFNQSDGWKGKNFIDASCNPFFGAKDVDMSNHNIYVPPFNTSKNVGGGGASRRAFSFNQHKQRLNLKKTERWIIGRRAVQKEWCRLTTEWGCTDSDYTTDDFCLGKAQLDFHLPTPPPMLATTSKCKRVRLTADGNRI</sequence>
<evidence type="ECO:0000313" key="2">
    <source>
        <dbReference type="WBParaSite" id="Gr19_v10_g15398.t2"/>
    </source>
</evidence>
<accession>A0A914H9W9</accession>
<protein>
    <submittedName>
        <fullName evidence="2">Uncharacterized protein</fullName>
    </submittedName>
</protein>
<organism evidence="1 2">
    <name type="scientific">Globodera rostochiensis</name>
    <name type="common">Golden nematode worm</name>
    <name type="synonym">Heterodera rostochiensis</name>
    <dbReference type="NCBI Taxonomy" id="31243"/>
    <lineage>
        <taxon>Eukaryota</taxon>
        <taxon>Metazoa</taxon>
        <taxon>Ecdysozoa</taxon>
        <taxon>Nematoda</taxon>
        <taxon>Chromadorea</taxon>
        <taxon>Rhabditida</taxon>
        <taxon>Tylenchina</taxon>
        <taxon>Tylenchomorpha</taxon>
        <taxon>Tylenchoidea</taxon>
        <taxon>Heteroderidae</taxon>
        <taxon>Heteroderinae</taxon>
        <taxon>Globodera</taxon>
    </lineage>
</organism>
<dbReference type="Proteomes" id="UP000887572">
    <property type="component" value="Unplaced"/>
</dbReference>